<evidence type="ECO:0000313" key="3">
    <source>
        <dbReference type="Proteomes" id="UP001396898"/>
    </source>
</evidence>
<evidence type="ECO:0000256" key="1">
    <source>
        <dbReference type="SAM" id="MobiDB-lite"/>
    </source>
</evidence>
<feature type="compositionally biased region" description="Acidic residues" evidence="1">
    <location>
        <begin position="233"/>
        <end position="264"/>
    </location>
</feature>
<dbReference type="Proteomes" id="UP001396898">
    <property type="component" value="Unassembled WGS sequence"/>
</dbReference>
<proteinExistence type="predicted"/>
<organism evidence="2 3">
    <name type="scientific">Apiospora marii</name>
    <dbReference type="NCBI Taxonomy" id="335849"/>
    <lineage>
        <taxon>Eukaryota</taxon>
        <taxon>Fungi</taxon>
        <taxon>Dikarya</taxon>
        <taxon>Ascomycota</taxon>
        <taxon>Pezizomycotina</taxon>
        <taxon>Sordariomycetes</taxon>
        <taxon>Xylariomycetidae</taxon>
        <taxon>Amphisphaeriales</taxon>
        <taxon>Apiosporaceae</taxon>
        <taxon>Apiospora</taxon>
    </lineage>
</organism>
<feature type="compositionally biased region" description="Basic residues" evidence="1">
    <location>
        <begin position="280"/>
        <end position="298"/>
    </location>
</feature>
<gene>
    <name evidence="2" type="ORF">PG991_008412</name>
</gene>
<feature type="region of interest" description="Disordered" evidence="1">
    <location>
        <begin position="124"/>
        <end position="164"/>
    </location>
</feature>
<evidence type="ECO:0000313" key="2">
    <source>
        <dbReference type="EMBL" id="KAK8015524.1"/>
    </source>
</evidence>
<dbReference type="EMBL" id="JAQQWI010000012">
    <property type="protein sequence ID" value="KAK8015524.1"/>
    <property type="molecule type" value="Genomic_DNA"/>
</dbReference>
<feature type="region of interest" description="Disordered" evidence="1">
    <location>
        <begin position="204"/>
        <end position="374"/>
    </location>
</feature>
<protein>
    <submittedName>
        <fullName evidence="2">Uncharacterized protein</fullName>
    </submittedName>
</protein>
<keyword evidence="3" id="KW-1185">Reference proteome</keyword>
<feature type="compositionally biased region" description="Acidic residues" evidence="1">
    <location>
        <begin position="334"/>
        <end position="357"/>
    </location>
</feature>
<sequence>MVSSPDDEDAASSYISSLHILLVSNLPLGTIQTSPSVKSTERLSPNMILFRLAPGTTTLVSADSAHSDVAFQVVRDNSGNMLQLPEFLIWYPLPSIGGGAPQLLNKSPTGRELLVYSKMLEKEGARRGRRGGGDDDDEHNNSRSRSSKLAAGESIAIRTADTSGTTAAEVVVPIHSAEKRRWRLGYYVVAPRYPCETIAKLLGGGQRPMSPLWFSSRDSDSSSGELEQPSEEKDGEDVEMEEADDDGEDEEDEDDENDEDDGGDYEGSSSSIARIPPPPTKRKSTREARARRRRRRRRQLAEEDTRAASKPCGVGRRSTAAKGTKASKDRLVDEVQDEDGSEDTDDDDKDEEEDEGYGGEKAKAGPDVIIPPLGLVQTPGRHRYRRRYLGQQWLRPAVLDLRVEWTYCPSVAHALIENVAMRAFLVEAVACECLTF</sequence>
<name>A0ABR1RKN3_9PEZI</name>
<accession>A0ABR1RKN3</accession>
<comment type="caution">
    <text evidence="2">The sequence shown here is derived from an EMBL/GenBank/DDBJ whole genome shotgun (WGS) entry which is preliminary data.</text>
</comment>
<reference evidence="2 3" key="1">
    <citation type="submission" date="2023-01" db="EMBL/GenBank/DDBJ databases">
        <title>Analysis of 21 Apiospora genomes using comparative genomics revels a genus with tremendous synthesis potential of carbohydrate active enzymes and secondary metabolites.</title>
        <authorList>
            <person name="Sorensen T."/>
        </authorList>
    </citation>
    <scope>NUCLEOTIDE SEQUENCE [LARGE SCALE GENOMIC DNA]</scope>
    <source>
        <strain evidence="2 3">CBS 20057</strain>
    </source>
</reference>